<organism evidence="8 9">
    <name type="scientific">Desmophyllum pertusum</name>
    <dbReference type="NCBI Taxonomy" id="174260"/>
    <lineage>
        <taxon>Eukaryota</taxon>
        <taxon>Metazoa</taxon>
        <taxon>Cnidaria</taxon>
        <taxon>Anthozoa</taxon>
        <taxon>Hexacorallia</taxon>
        <taxon>Scleractinia</taxon>
        <taxon>Caryophylliina</taxon>
        <taxon>Caryophylliidae</taxon>
        <taxon>Desmophyllum</taxon>
    </lineage>
</organism>
<dbReference type="GO" id="GO:0005506">
    <property type="term" value="F:iron ion binding"/>
    <property type="evidence" value="ECO:0007669"/>
    <property type="project" value="InterPro"/>
</dbReference>
<dbReference type="InterPro" id="IPR006694">
    <property type="entry name" value="Fatty_acid_hydroxylase"/>
</dbReference>
<feature type="transmembrane region" description="Helical" evidence="6">
    <location>
        <begin position="221"/>
        <end position="239"/>
    </location>
</feature>
<dbReference type="GO" id="GO:0016491">
    <property type="term" value="F:oxidoreductase activity"/>
    <property type="evidence" value="ECO:0007669"/>
    <property type="project" value="InterPro"/>
</dbReference>
<dbReference type="Pfam" id="PF04116">
    <property type="entry name" value="FA_hydroxylase"/>
    <property type="match status" value="1"/>
</dbReference>
<evidence type="ECO:0000256" key="5">
    <source>
        <dbReference type="SAM" id="MobiDB-lite"/>
    </source>
</evidence>
<evidence type="ECO:0000256" key="2">
    <source>
        <dbReference type="ARBA" id="ARBA00022692"/>
    </source>
</evidence>
<feature type="transmembrane region" description="Helical" evidence="6">
    <location>
        <begin position="40"/>
        <end position="61"/>
    </location>
</feature>
<feature type="transmembrane region" description="Helical" evidence="6">
    <location>
        <begin position="180"/>
        <end position="200"/>
    </location>
</feature>
<feature type="domain" description="Fatty acid hydroxylase" evidence="7">
    <location>
        <begin position="188"/>
        <end position="302"/>
    </location>
</feature>
<comment type="subcellular location">
    <subcellularLocation>
        <location evidence="1">Membrane</location>
    </subcellularLocation>
</comment>
<feature type="region of interest" description="Disordered" evidence="5">
    <location>
        <begin position="1"/>
        <end position="30"/>
    </location>
</feature>
<evidence type="ECO:0000256" key="1">
    <source>
        <dbReference type="ARBA" id="ARBA00004370"/>
    </source>
</evidence>
<dbReference type="Proteomes" id="UP001163046">
    <property type="component" value="Unassembled WGS sequence"/>
</dbReference>
<dbReference type="EMBL" id="MU827319">
    <property type="protein sequence ID" value="KAJ7357718.1"/>
    <property type="molecule type" value="Genomic_DNA"/>
</dbReference>
<dbReference type="AlphaFoldDB" id="A0A9W9YQ86"/>
<gene>
    <name evidence="8" type="ORF">OS493_023854</name>
</gene>
<evidence type="ECO:0000256" key="4">
    <source>
        <dbReference type="ARBA" id="ARBA00023136"/>
    </source>
</evidence>
<reference evidence="8" key="1">
    <citation type="submission" date="2023-01" db="EMBL/GenBank/DDBJ databases">
        <title>Genome assembly of the deep-sea coral Lophelia pertusa.</title>
        <authorList>
            <person name="Herrera S."/>
            <person name="Cordes E."/>
        </authorList>
    </citation>
    <scope>NUCLEOTIDE SEQUENCE</scope>
    <source>
        <strain evidence="8">USNM1676648</strain>
        <tissue evidence="8">Polyp</tissue>
    </source>
</reference>
<dbReference type="PANTHER" id="PTHR11863">
    <property type="entry name" value="STEROL DESATURASE"/>
    <property type="match status" value="1"/>
</dbReference>
<dbReference type="GO" id="GO:0008610">
    <property type="term" value="P:lipid biosynthetic process"/>
    <property type="evidence" value="ECO:0007669"/>
    <property type="project" value="InterPro"/>
</dbReference>
<sequence>MAEVDSTYPVMPEPEWAKPRDKKAPPPDNKSVIDSLKKTAFVIGTALICFAAARNTITWHVERFWGASGDLWQGWWMKIHSLFGGDEFLLSFVGSNVVTFSVFWVFSALYLLVDLTGRPKWVLQYKIQDGSNQPLDLKKLMHAVKLVLFNQIVVGGAFTLFLYPVHSWRGCSFTPELPSFHWVLFEIAIFTLVEEVCFYYSHRLFHHPRLYRYIHKIHHEWTAPIGIVAIYAHPLEHLLSNMWPVILGPLVMGSHIATAWMWYSLALMTTINTHSGYHLPFMPSPEAHDFHHLKFTQNFGVLGCVGSAPRHRCHVQEFKSL</sequence>
<evidence type="ECO:0000256" key="3">
    <source>
        <dbReference type="ARBA" id="ARBA00022989"/>
    </source>
</evidence>
<feature type="transmembrane region" description="Helical" evidence="6">
    <location>
        <begin position="88"/>
        <end position="113"/>
    </location>
</feature>
<keyword evidence="4 6" id="KW-0472">Membrane</keyword>
<feature type="transmembrane region" description="Helical" evidence="6">
    <location>
        <begin position="146"/>
        <end position="165"/>
    </location>
</feature>
<feature type="transmembrane region" description="Helical" evidence="6">
    <location>
        <begin position="245"/>
        <end position="265"/>
    </location>
</feature>
<feature type="compositionally biased region" description="Basic and acidic residues" evidence="5">
    <location>
        <begin position="15"/>
        <end position="25"/>
    </location>
</feature>
<evidence type="ECO:0000256" key="6">
    <source>
        <dbReference type="SAM" id="Phobius"/>
    </source>
</evidence>
<proteinExistence type="predicted"/>
<keyword evidence="3 6" id="KW-1133">Transmembrane helix</keyword>
<name>A0A9W9YQ86_9CNID</name>
<protein>
    <recommendedName>
        <fullName evidence="7">Fatty acid hydroxylase domain-containing protein</fullName>
    </recommendedName>
</protein>
<comment type="caution">
    <text evidence="8">The sequence shown here is derived from an EMBL/GenBank/DDBJ whole genome shotgun (WGS) entry which is preliminary data.</text>
</comment>
<dbReference type="GO" id="GO:0016020">
    <property type="term" value="C:membrane"/>
    <property type="evidence" value="ECO:0007669"/>
    <property type="project" value="UniProtKB-SubCell"/>
</dbReference>
<dbReference type="InterPro" id="IPR050307">
    <property type="entry name" value="Sterol_Desaturase_Related"/>
</dbReference>
<evidence type="ECO:0000313" key="9">
    <source>
        <dbReference type="Proteomes" id="UP001163046"/>
    </source>
</evidence>
<evidence type="ECO:0000313" key="8">
    <source>
        <dbReference type="EMBL" id="KAJ7357718.1"/>
    </source>
</evidence>
<keyword evidence="2 6" id="KW-0812">Transmembrane</keyword>
<evidence type="ECO:0000259" key="7">
    <source>
        <dbReference type="Pfam" id="PF04116"/>
    </source>
</evidence>
<keyword evidence="9" id="KW-1185">Reference proteome</keyword>
<accession>A0A9W9YQ86</accession>
<dbReference type="OrthoDB" id="408954at2759"/>